<comment type="similarity">
    <text evidence="3 8">Belongs to the peptidase S26 family.</text>
</comment>
<evidence type="ECO:0000259" key="10">
    <source>
        <dbReference type="Pfam" id="PF10502"/>
    </source>
</evidence>
<dbReference type="EMBL" id="JBHUMY010000023">
    <property type="protein sequence ID" value="MFD2662202.1"/>
    <property type="molecule type" value="Genomic_DNA"/>
</dbReference>
<comment type="catalytic activity">
    <reaction evidence="1 7">
        <text>Cleavage of hydrophobic, N-terminal signal or leader sequences from secreted and periplasmic proteins.</text>
        <dbReference type="EC" id="3.4.21.89"/>
    </reaction>
</comment>
<dbReference type="EC" id="3.4.21.89" evidence="4 7"/>
<protein>
    <recommendedName>
        <fullName evidence="4 7">Signal peptidase I</fullName>
        <ecNumber evidence="4 7">3.4.21.89</ecNumber>
    </recommendedName>
</protein>
<reference evidence="12" key="1">
    <citation type="journal article" date="2019" name="Int. J. Syst. Evol. Microbiol.">
        <title>The Global Catalogue of Microorganisms (GCM) 10K type strain sequencing project: providing services to taxonomists for standard genome sequencing and annotation.</title>
        <authorList>
            <consortium name="The Broad Institute Genomics Platform"/>
            <consortium name="The Broad Institute Genome Sequencing Center for Infectious Disease"/>
            <person name="Wu L."/>
            <person name="Ma J."/>
        </authorList>
    </citation>
    <scope>NUCLEOTIDE SEQUENCE [LARGE SCALE GENOMIC DNA]</scope>
    <source>
        <strain evidence="12">TISTR 1827</strain>
    </source>
</reference>
<gene>
    <name evidence="11" type="primary">lepB</name>
    <name evidence="11" type="ORF">ACFSW5_18250</name>
</gene>
<feature type="transmembrane region" description="Helical" evidence="7">
    <location>
        <begin position="34"/>
        <end position="53"/>
    </location>
</feature>
<evidence type="ECO:0000256" key="3">
    <source>
        <dbReference type="ARBA" id="ARBA00009370"/>
    </source>
</evidence>
<organism evidence="11 12">
    <name type="scientific">Paenibacillus thailandensis</name>
    <dbReference type="NCBI Taxonomy" id="393250"/>
    <lineage>
        <taxon>Bacteria</taxon>
        <taxon>Bacillati</taxon>
        <taxon>Bacillota</taxon>
        <taxon>Bacilli</taxon>
        <taxon>Bacillales</taxon>
        <taxon>Paenibacillaceae</taxon>
        <taxon>Paenibacillus</taxon>
    </lineage>
</organism>
<dbReference type="PROSITE" id="PS00501">
    <property type="entry name" value="SPASE_I_1"/>
    <property type="match status" value="1"/>
</dbReference>
<proteinExistence type="inferred from homology"/>
<comment type="subcellular location">
    <subcellularLocation>
        <location evidence="2">Cell membrane</location>
        <topology evidence="2">Single-pass type II membrane protein</topology>
    </subcellularLocation>
    <subcellularLocation>
        <location evidence="8">Membrane</location>
        <topology evidence="8">Single-pass type II membrane protein</topology>
    </subcellularLocation>
</comment>
<dbReference type="NCBIfam" id="TIGR02227">
    <property type="entry name" value="sigpep_I_bact"/>
    <property type="match status" value="1"/>
</dbReference>
<comment type="caution">
    <text evidence="11">The sequence shown here is derived from an EMBL/GenBank/DDBJ whole genome shotgun (WGS) entry which is preliminary data.</text>
</comment>
<evidence type="ECO:0000256" key="2">
    <source>
        <dbReference type="ARBA" id="ARBA00004401"/>
    </source>
</evidence>
<keyword evidence="7" id="KW-1133">Transmembrane helix</keyword>
<dbReference type="InterPro" id="IPR019533">
    <property type="entry name" value="Peptidase_S26"/>
</dbReference>
<dbReference type="GO" id="GO:0009003">
    <property type="term" value="F:signal peptidase activity"/>
    <property type="evidence" value="ECO:0007669"/>
    <property type="project" value="UniProtKB-EC"/>
</dbReference>
<dbReference type="InterPro" id="IPR000223">
    <property type="entry name" value="Pept_S26A_signal_pept_1"/>
</dbReference>
<accession>A0ABW5R0G5</accession>
<evidence type="ECO:0000313" key="11">
    <source>
        <dbReference type="EMBL" id="MFD2662202.1"/>
    </source>
</evidence>
<dbReference type="RefSeq" id="WP_379276100.1">
    <property type="nucleotide sequence ID" value="NZ_JBHUGT010000023.1"/>
</dbReference>
<dbReference type="PROSITE" id="PS00760">
    <property type="entry name" value="SPASE_I_2"/>
    <property type="match status" value="1"/>
</dbReference>
<dbReference type="InterPro" id="IPR019757">
    <property type="entry name" value="Pept_S26A_signal_pept_1_Lys-AS"/>
</dbReference>
<feature type="compositionally biased region" description="Basic and acidic residues" evidence="9">
    <location>
        <begin position="1"/>
        <end position="18"/>
    </location>
</feature>
<evidence type="ECO:0000256" key="1">
    <source>
        <dbReference type="ARBA" id="ARBA00000677"/>
    </source>
</evidence>
<dbReference type="PANTHER" id="PTHR43390:SF1">
    <property type="entry name" value="CHLOROPLAST PROCESSING PEPTIDASE"/>
    <property type="match status" value="1"/>
</dbReference>
<name>A0ABW5R0G5_9BACL</name>
<feature type="region of interest" description="Disordered" evidence="9">
    <location>
        <begin position="1"/>
        <end position="21"/>
    </location>
</feature>
<evidence type="ECO:0000256" key="4">
    <source>
        <dbReference type="ARBA" id="ARBA00013208"/>
    </source>
</evidence>
<evidence type="ECO:0000256" key="8">
    <source>
        <dbReference type="RuleBase" id="RU362042"/>
    </source>
</evidence>
<sequence length="202" mass="23113">MNVSESERPHDDSPESFERSAATGPGWLRELFEWLKTAAIAFAIVLALHLFVFNLSTVEGHSMEPTLQEKEWLFVNKIVYMLRAPKVGEIVVLEDPLDVRMGAEKPELLVKRVVGLPGDQIEIYNKKLYRNGKLIEEPYVDTEIEGYDYGPHIVEEGRYFVLGDNRHAQASKDSRVFGAVPESYIKGKAEFIVWPWDQMTML</sequence>
<keyword evidence="7" id="KW-0812">Transmembrane</keyword>
<keyword evidence="6 7" id="KW-0378">Hydrolase</keyword>
<dbReference type="Proteomes" id="UP001597493">
    <property type="component" value="Unassembled WGS sequence"/>
</dbReference>
<dbReference type="InterPro" id="IPR019756">
    <property type="entry name" value="Pept_S26A_signal_pept_1_Ser-AS"/>
</dbReference>
<feature type="domain" description="Peptidase S26" evidence="10">
    <location>
        <begin position="32"/>
        <end position="194"/>
    </location>
</feature>
<evidence type="ECO:0000256" key="9">
    <source>
        <dbReference type="SAM" id="MobiDB-lite"/>
    </source>
</evidence>
<dbReference type="PRINTS" id="PR00727">
    <property type="entry name" value="LEADERPTASE"/>
</dbReference>
<evidence type="ECO:0000256" key="7">
    <source>
        <dbReference type="RuleBase" id="RU003993"/>
    </source>
</evidence>
<evidence type="ECO:0000256" key="5">
    <source>
        <dbReference type="ARBA" id="ARBA00022670"/>
    </source>
</evidence>
<evidence type="ECO:0000313" key="12">
    <source>
        <dbReference type="Proteomes" id="UP001597493"/>
    </source>
</evidence>
<keyword evidence="7" id="KW-0472">Membrane</keyword>
<dbReference type="CDD" id="cd06530">
    <property type="entry name" value="S26_SPase_I"/>
    <property type="match status" value="1"/>
</dbReference>
<dbReference type="SUPFAM" id="SSF51306">
    <property type="entry name" value="LexA/Signal peptidase"/>
    <property type="match status" value="1"/>
</dbReference>
<evidence type="ECO:0000256" key="6">
    <source>
        <dbReference type="ARBA" id="ARBA00022801"/>
    </source>
</evidence>
<keyword evidence="12" id="KW-1185">Reference proteome</keyword>
<dbReference type="Pfam" id="PF10502">
    <property type="entry name" value="Peptidase_S26"/>
    <property type="match status" value="1"/>
</dbReference>
<dbReference type="InterPro" id="IPR036286">
    <property type="entry name" value="LexA/Signal_pep-like_sf"/>
</dbReference>
<dbReference type="PANTHER" id="PTHR43390">
    <property type="entry name" value="SIGNAL PEPTIDASE I"/>
    <property type="match status" value="1"/>
</dbReference>
<keyword evidence="5 7" id="KW-0645">Protease</keyword>
<dbReference type="Gene3D" id="2.10.109.10">
    <property type="entry name" value="Umud Fragment, subunit A"/>
    <property type="match status" value="1"/>
</dbReference>